<dbReference type="Pfam" id="PF13920">
    <property type="entry name" value="zf-C3HC4_3"/>
    <property type="match status" value="1"/>
</dbReference>
<comment type="subcellular location">
    <subcellularLocation>
        <location evidence="3">Endomembrane system</location>
    </subcellularLocation>
    <subcellularLocation>
        <location evidence="2">Membrane</location>
        <topology evidence="2">Multi-pass membrane protein</topology>
    </subcellularLocation>
</comment>
<evidence type="ECO:0000256" key="11">
    <source>
        <dbReference type="ARBA" id="ARBA00022833"/>
    </source>
</evidence>
<dbReference type="Pfam" id="PF16041">
    <property type="entry name" value="APD1-4_M"/>
    <property type="match status" value="1"/>
</dbReference>
<dbReference type="FunFam" id="3.30.40.10:FF:000658">
    <property type="entry name" value="E3 ubiquitin-protein ligase APD2"/>
    <property type="match status" value="1"/>
</dbReference>
<dbReference type="GO" id="GO:0012505">
    <property type="term" value="C:endomembrane system"/>
    <property type="evidence" value="ECO:0007669"/>
    <property type="project" value="UniProtKB-SubCell"/>
</dbReference>
<protein>
    <recommendedName>
        <fullName evidence="5">RING-type E3 ubiquitin transferase</fullName>
        <ecNumber evidence="5">2.3.2.27</ecNumber>
    </recommendedName>
</protein>
<dbReference type="GO" id="GO:0016020">
    <property type="term" value="C:membrane"/>
    <property type="evidence" value="ECO:0007669"/>
    <property type="project" value="UniProtKB-SubCell"/>
</dbReference>
<dbReference type="PANTHER" id="PTHR46858">
    <property type="entry name" value="OS05G0521000 PROTEIN"/>
    <property type="match status" value="1"/>
</dbReference>
<accession>A0ABD0ZG31</accession>
<evidence type="ECO:0000313" key="18">
    <source>
        <dbReference type="Proteomes" id="UP001558713"/>
    </source>
</evidence>
<dbReference type="InterPro" id="IPR013083">
    <property type="entry name" value="Znf_RING/FYVE/PHD"/>
</dbReference>
<feature type="transmembrane region" description="Helical" evidence="15">
    <location>
        <begin position="44"/>
        <end position="64"/>
    </location>
</feature>
<dbReference type="GO" id="GO:0009555">
    <property type="term" value="P:pollen development"/>
    <property type="evidence" value="ECO:0007669"/>
    <property type="project" value="UniProtKB-ARBA"/>
</dbReference>
<dbReference type="Gene3D" id="3.30.40.10">
    <property type="entry name" value="Zinc/RING finger domain, C3HC4 (zinc finger)"/>
    <property type="match status" value="1"/>
</dbReference>
<keyword evidence="9 14" id="KW-0863">Zinc-finger</keyword>
<evidence type="ECO:0000256" key="9">
    <source>
        <dbReference type="ARBA" id="ARBA00022771"/>
    </source>
</evidence>
<evidence type="ECO:0000256" key="15">
    <source>
        <dbReference type="SAM" id="Phobius"/>
    </source>
</evidence>
<dbReference type="GO" id="GO:0061630">
    <property type="term" value="F:ubiquitin protein ligase activity"/>
    <property type="evidence" value="ECO:0007669"/>
    <property type="project" value="UniProtKB-EC"/>
</dbReference>
<keyword evidence="12 15" id="KW-1133">Transmembrane helix</keyword>
<dbReference type="Proteomes" id="UP001558713">
    <property type="component" value="Unassembled WGS sequence"/>
</dbReference>
<reference evidence="17 18" key="1">
    <citation type="submission" date="2024-04" db="EMBL/GenBank/DDBJ databases">
        <title>Genome assembly C_amara_ONT_v2.</title>
        <authorList>
            <person name="Yant L."/>
            <person name="Moore C."/>
            <person name="Slenker M."/>
        </authorList>
    </citation>
    <scope>NUCLEOTIDE SEQUENCE [LARGE SCALE GENOMIC DNA]</scope>
    <source>
        <tissue evidence="17">Leaf</tissue>
    </source>
</reference>
<dbReference type="PANTHER" id="PTHR46858:SF5">
    <property type="entry name" value="E3 UBIQUITIN-PROTEIN LIGASE APD1-RELATED"/>
    <property type="match status" value="1"/>
</dbReference>
<dbReference type="InterPro" id="IPR032008">
    <property type="entry name" value="APD1-4_N"/>
</dbReference>
<keyword evidence="13 15" id="KW-0472">Membrane</keyword>
<dbReference type="GO" id="GO:0008270">
    <property type="term" value="F:zinc ion binding"/>
    <property type="evidence" value="ECO:0007669"/>
    <property type="project" value="UniProtKB-KW"/>
</dbReference>
<dbReference type="InterPro" id="IPR001841">
    <property type="entry name" value="Znf_RING"/>
</dbReference>
<feature type="transmembrane region" description="Helical" evidence="15">
    <location>
        <begin position="285"/>
        <end position="305"/>
    </location>
</feature>
<evidence type="ECO:0000256" key="6">
    <source>
        <dbReference type="ARBA" id="ARBA00022679"/>
    </source>
</evidence>
<evidence type="ECO:0000256" key="3">
    <source>
        <dbReference type="ARBA" id="ARBA00004308"/>
    </source>
</evidence>
<evidence type="ECO:0000313" key="17">
    <source>
        <dbReference type="EMBL" id="KAL1193642.1"/>
    </source>
</evidence>
<organism evidence="17 18">
    <name type="scientific">Cardamine amara subsp. amara</name>
    <dbReference type="NCBI Taxonomy" id="228776"/>
    <lineage>
        <taxon>Eukaryota</taxon>
        <taxon>Viridiplantae</taxon>
        <taxon>Streptophyta</taxon>
        <taxon>Embryophyta</taxon>
        <taxon>Tracheophyta</taxon>
        <taxon>Spermatophyta</taxon>
        <taxon>Magnoliopsida</taxon>
        <taxon>eudicotyledons</taxon>
        <taxon>Gunneridae</taxon>
        <taxon>Pentapetalae</taxon>
        <taxon>rosids</taxon>
        <taxon>malvids</taxon>
        <taxon>Brassicales</taxon>
        <taxon>Brassicaceae</taxon>
        <taxon>Cardamineae</taxon>
        <taxon>Cardamine</taxon>
    </lineage>
</organism>
<evidence type="ECO:0000256" key="4">
    <source>
        <dbReference type="ARBA" id="ARBA00004906"/>
    </source>
</evidence>
<comment type="pathway">
    <text evidence="4">Protein modification; protein ubiquitination.</text>
</comment>
<evidence type="ECO:0000259" key="16">
    <source>
        <dbReference type="PROSITE" id="PS50089"/>
    </source>
</evidence>
<dbReference type="AlphaFoldDB" id="A0ABD0ZG31"/>
<sequence length="409" mass="45869">MASAPPSSSPDVEPSAPFLVNQRTEPDLEIFNWGECLEMNINNFFRTLLVVWLFVSFYVIEILYGPKNVWLGPNSSILVEPSSIFIKSLQVKELEESKPGLMLFGFSKSPSLDVYVNWSESRMFTISNSYKGWAYYLNQGTTLNISYNVKPQGSSVQLVVDEGIQEVSQSLLNNPTYRDTYWSWNLIQGSGLIELDINKSSSYYLAVANLQRKDVEVELDIDVRAVLYNTTSSFYNCTFSNGECTFNAMSLLGDYVVVTSPAPSQAQGVSIEDEWYIRFSYQPRWISYFIISVVVICFTLVAIHFSERLQPRTQLLANKDDDSSSTGSCNESFADDDADLEEFIGNEGEASKSNRGLCAICCDAPRDCFFLPCGHCVSCYQCGTKIEEAGGSCPICRRAVKKVKQIYKA</sequence>
<evidence type="ECO:0000256" key="2">
    <source>
        <dbReference type="ARBA" id="ARBA00004141"/>
    </source>
</evidence>
<dbReference type="EMBL" id="JBANAX010000776">
    <property type="protein sequence ID" value="KAL1193642.1"/>
    <property type="molecule type" value="Genomic_DNA"/>
</dbReference>
<comment type="caution">
    <text evidence="17">The sequence shown here is derived from an EMBL/GenBank/DDBJ whole genome shotgun (WGS) entry which is preliminary data.</text>
</comment>
<dbReference type="PROSITE" id="PS50089">
    <property type="entry name" value="ZF_RING_2"/>
    <property type="match status" value="1"/>
</dbReference>
<keyword evidence="7 15" id="KW-0812">Transmembrane</keyword>
<evidence type="ECO:0000256" key="1">
    <source>
        <dbReference type="ARBA" id="ARBA00000900"/>
    </source>
</evidence>
<dbReference type="EC" id="2.3.2.27" evidence="5"/>
<feature type="domain" description="RING-type" evidence="16">
    <location>
        <begin position="358"/>
        <end position="397"/>
    </location>
</feature>
<evidence type="ECO:0000256" key="7">
    <source>
        <dbReference type="ARBA" id="ARBA00022692"/>
    </source>
</evidence>
<keyword evidence="6" id="KW-0808">Transferase</keyword>
<evidence type="ECO:0000256" key="10">
    <source>
        <dbReference type="ARBA" id="ARBA00022786"/>
    </source>
</evidence>
<evidence type="ECO:0000256" key="12">
    <source>
        <dbReference type="ARBA" id="ARBA00022989"/>
    </source>
</evidence>
<comment type="catalytic activity">
    <reaction evidence="1">
        <text>S-ubiquitinyl-[E2 ubiquitin-conjugating enzyme]-L-cysteine + [acceptor protein]-L-lysine = [E2 ubiquitin-conjugating enzyme]-L-cysteine + N(6)-ubiquitinyl-[acceptor protein]-L-lysine.</text>
        <dbReference type="EC" id="2.3.2.27"/>
    </reaction>
</comment>
<evidence type="ECO:0000256" key="8">
    <source>
        <dbReference type="ARBA" id="ARBA00022723"/>
    </source>
</evidence>
<evidence type="ECO:0000256" key="5">
    <source>
        <dbReference type="ARBA" id="ARBA00012483"/>
    </source>
</evidence>
<proteinExistence type="predicted"/>
<name>A0ABD0ZG31_CARAN</name>
<dbReference type="GO" id="GO:0000278">
    <property type="term" value="P:mitotic cell cycle"/>
    <property type="evidence" value="ECO:0007669"/>
    <property type="project" value="UniProtKB-ARBA"/>
</dbReference>
<keyword evidence="8" id="KW-0479">Metal-binding</keyword>
<gene>
    <name evidence="17" type="ORF">V5N11_017537</name>
</gene>
<keyword evidence="18" id="KW-1185">Reference proteome</keyword>
<evidence type="ECO:0000256" key="13">
    <source>
        <dbReference type="ARBA" id="ARBA00023136"/>
    </source>
</evidence>
<keyword evidence="11" id="KW-0862">Zinc</keyword>
<dbReference type="InterPro" id="IPR032010">
    <property type="entry name" value="APD1-4_M"/>
</dbReference>
<dbReference type="SUPFAM" id="SSF57850">
    <property type="entry name" value="RING/U-box"/>
    <property type="match status" value="1"/>
</dbReference>
<evidence type="ECO:0000256" key="14">
    <source>
        <dbReference type="PROSITE-ProRule" id="PRU00175"/>
    </source>
</evidence>
<dbReference type="Pfam" id="PF16040">
    <property type="entry name" value="APD1-4_N"/>
    <property type="match status" value="1"/>
</dbReference>
<keyword evidence="10" id="KW-0833">Ubl conjugation pathway</keyword>